<keyword evidence="1" id="KW-0175">Coiled coil</keyword>
<dbReference type="EMBL" id="JTKH01000006">
    <property type="protein sequence ID" value="KII81064.1"/>
    <property type="molecule type" value="Genomic_DNA"/>
</dbReference>
<sequence>MSIRHFFLGLVLSASALLSGCSLLELKIDTQTVPLTQQELNMRIMTREYTQQFFAQVEQAADVLQTRYEADDKVHQSYVLLWKINAEEGMQAAAYQVSPMAGLIDSWVFVQQMNQFYAHGNGQHLFVGKTLANGERSDDEAKQVSQHLANEVDKLARSLLKPAVYKQSQAFVTKFVETYPFADLSLIRTPAYRAWLEANQINEEDAVTTLGTMPEALGDVSDRLSLVSEQTPKVMTWKAQLLALNSSASIAQVNQALDSLKVTSDALSDFIRNNPEYMGHLAEEMALHLQPLVEDIDKKTEARLVQLSEERQALETMVARERQEVASIISQERERFAQDLDHVSQEVVTLAMDKLIELVKSTILYFVLFIIVIFFAPLGIGYLLGKRAAVKTKAVS</sequence>
<keyword evidence="2" id="KW-0812">Transmembrane</keyword>
<feature type="transmembrane region" description="Helical" evidence="2">
    <location>
        <begin position="363"/>
        <end position="384"/>
    </location>
</feature>
<accession>A0A0C2NUG3</accession>
<keyword evidence="3" id="KW-0732">Signal</keyword>
<feature type="signal peptide" evidence="3">
    <location>
        <begin position="1"/>
        <end position="16"/>
    </location>
</feature>
<dbReference type="OrthoDB" id="1410674at2"/>
<accession>A0A0C2JSN6</accession>
<evidence type="ECO:0000313" key="5">
    <source>
        <dbReference type="Proteomes" id="UP000031672"/>
    </source>
</evidence>
<reference evidence="4 5" key="1">
    <citation type="submission" date="2014-11" db="EMBL/GenBank/DDBJ databases">
        <title>Draft Genome Sequence of Vibrio piscirenalis strains CECT 8603T and CECT 8604, two marine Gammaproteobacterium isolated from cultured gilthead sea bream (Sparus aurata).</title>
        <authorList>
            <person name="Arahal D.R."/>
            <person name="Rodrigo-Torres L."/>
            <person name="Lucena T."/>
            <person name="Pujalte M.J."/>
        </authorList>
    </citation>
    <scope>NUCLEOTIDE SEQUENCE [LARGE SCALE GENOMIC DNA]</scope>
    <source>
        <strain evidence="4 5">DCR 1-4-2</strain>
    </source>
</reference>
<evidence type="ECO:0000256" key="2">
    <source>
        <dbReference type="SAM" id="Phobius"/>
    </source>
</evidence>
<evidence type="ECO:0000313" key="4">
    <source>
        <dbReference type="EMBL" id="KII81064.1"/>
    </source>
</evidence>
<keyword evidence="2" id="KW-1133">Transmembrane helix</keyword>
<feature type="chain" id="PRO_5009758649" evidence="3">
    <location>
        <begin position="17"/>
        <end position="396"/>
    </location>
</feature>
<dbReference type="RefSeq" id="WP_040988794.1">
    <property type="nucleotide sequence ID" value="NZ_JBFRUC010000030.1"/>
</dbReference>
<evidence type="ECO:0000256" key="1">
    <source>
        <dbReference type="SAM" id="Coils"/>
    </source>
</evidence>
<organism evidence="4 5">
    <name type="scientific">Vibrio renipiscarius</name>
    <dbReference type="NCBI Taxonomy" id="1461322"/>
    <lineage>
        <taxon>Bacteria</taxon>
        <taxon>Pseudomonadati</taxon>
        <taxon>Pseudomonadota</taxon>
        <taxon>Gammaproteobacteria</taxon>
        <taxon>Vibrionales</taxon>
        <taxon>Vibrionaceae</taxon>
        <taxon>Vibrio</taxon>
    </lineage>
</organism>
<proteinExistence type="predicted"/>
<dbReference type="AlphaFoldDB" id="A0A0C2JSN6"/>
<gene>
    <name evidence="4" type="ORF">OJ16_04580</name>
</gene>
<dbReference type="Proteomes" id="UP000031672">
    <property type="component" value="Unassembled WGS sequence"/>
</dbReference>
<keyword evidence="2" id="KW-0472">Membrane</keyword>
<name>A0A0C2JSN6_9VIBR</name>
<comment type="caution">
    <text evidence="4">The sequence shown here is derived from an EMBL/GenBank/DDBJ whole genome shotgun (WGS) entry which is preliminary data.</text>
</comment>
<evidence type="ECO:0000256" key="3">
    <source>
        <dbReference type="SAM" id="SignalP"/>
    </source>
</evidence>
<feature type="coiled-coil region" evidence="1">
    <location>
        <begin position="297"/>
        <end position="324"/>
    </location>
</feature>
<protein>
    <submittedName>
        <fullName evidence="4">Chemotaxis protein</fullName>
    </submittedName>
</protein>
<keyword evidence="5" id="KW-1185">Reference proteome</keyword>
<dbReference type="PROSITE" id="PS51257">
    <property type="entry name" value="PROKAR_LIPOPROTEIN"/>
    <property type="match status" value="1"/>
</dbReference>